<dbReference type="Proteomes" id="UP000505210">
    <property type="component" value="Chromosome"/>
</dbReference>
<dbReference type="AlphaFoldDB" id="A0A6M8BK78"/>
<accession>A0A6M8BK78</accession>
<dbReference type="RefSeq" id="WP_172355883.1">
    <property type="nucleotide sequence ID" value="NZ_CP053661.1"/>
</dbReference>
<dbReference type="EMBL" id="CP053661">
    <property type="protein sequence ID" value="QKD82775.1"/>
    <property type="molecule type" value="Genomic_DNA"/>
</dbReference>
<dbReference type="KEGG" id="theu:HPC62_11790"/>
<sequence>MNAYKLAATLIEDGTLILKGLPFHAGDTVEIIILEQSKEQSASPPRQTEYPLQGKQPYRYDDPFEPAVPAEDWEVLK</sequence>
<evidence type="ECO:0000256" key="1">
    <source>
        <dbReference type="SAM" id="MobiDB-lite"/>
    </source>
</evidence>
<evidence type="ECO:0000313" key="3">
    <source>
        <dbReference type="Proteomes" id="UP000505210"/>
    </source>
</evidence>
<gene>
    <name evidence="2" type="ORF">HPC62_11790</name>
</gene>
<evidence type="ECO:0000313" key="2">
    <source>
        <dbReference type="EMBL" id="QKD82775.1"/>
    </source>
</evidence>
<reference evidence="2 3" key="1">
    <citation type="submission" date="2020-05" db="EMBL/GenBank/DDBJ databases">
        <title>Complete genome sequence of of a novel Thermoleptolyngbya strain isolated from hot springs of Ganzi, Sichuan China.</title>
        <authorList>
            <person name="Tang J."/>
            <person name="Daroch M."/>
            <person name="Li L."/>
            <person name="Waleron K."/>
            <person name="Waleron M."/>
            <person name="Waleron M."/>
        </authorList>
    </citation>
    <scope>NUCLEOTIDE SEQUENCE [LARGE SCALE GENOMIC DNA]</scope>
    <source>
        <strain evidence="2 3">PKUAC-SCTA183</strain>
    </source>
</reference>
<organism evidence="2 3">
    <name type="scientific">Thermoleptolyngbya sichuanensis A183</name>
    <dbReference type="NCBI Taxonomy" id="2737172"/>
    <lineage>
        <taxon>Bacteria</taxon>
        <taxon>Bacillati</taxon>
        <taxon>Cyanobacteriota</taxon>
        <taxon>Cyanophyceae</taxon>
        <taxon>Oculatellales</taxon>
        <taxon>Oculatellaceae</taxon>
        <taxon>Thermoleptolyngbya</taxon>
        <taxon>Thermoleptolyngbya sichuanensis</taxon>
    </lineage>
</organism>
<protein>
    <submittedName>
        <fullName evidence="2">Uncharacterized protein</fullName>
    </submittedName>
</protein>
<feature type="region of interest" description="Disordered" evidence="1">
    <location>
        <begin position="36"/>
        <end position="66"/>
    </location>
</feature>
<name>A0A6M8BK78_9CYAN</name>
<keyword evidence="3" id="KW-1185">Reference proteome</keyword>
<proteinExistence type="predicted"/>